<dbReference type="SUPFAM" id="SSF103642">
    <property type="entry name" value="Sec-C motif"/>
    <property type="match status" value="1"/>
</dbReference>
<dbReference type="InterPro" id="IPR004027">
    <property type="entry name" value="SEC_C_motif"/>
</dbReference>
<dbReference type="PANTHER" id="PTHR33747">
    <property type="entry name" value="UPF0225 PROTEIN SCO1677"/>
    <property type="match status" value="1"/>
</dbReference>
<sequence>MFFFTERMKEMDKRQSAKKQSEANTGGALWPELTVPLSLADRLVRLSKGELTEIRTNLEIKGVSSLKKQDLALALVQHIPDALPGLLHKFDETRYQVMKQIAVRGGVSYTMMDDEQLSYFTSRGLLFAGLHNGKPAVAMPQEVLESFQRLNYSDYRECFKQNAEWIKFTHGLLYYYGHLSEEELLNLVERYAGTLGDEYEYHGVLEEAILFYMQIVPDSRGYHNRSLSNLKQVQQEQESRLSISLYPFTKNQLLEAGEPGFVDRTPMHKAFVDFIRRNYSISFENADALVTECVIYIRNGAMPSFVLQFIRQHMEIHDLELTRGFMSSIAALSNGTRQWFLKGYSPNELSAGSQPTAVLQQEQAKADVIDMKSRAKVGRNDPCPCGSGKKFKKCCAG</sequence>
<organism evidence="1 2">
    <name type="scientific">Paenibacillus planticolens</name>
    <dbReference type="NCBI Taxonomy" id="2654976"/>
    <lineage>
        <taxon>Bacteria</taxon>
        <taxon>Bacillati</taxon>
        <taxon>Bacillota</taxon>
        <taxon>Bacilli</taxon>
        <taxon>Bacillales</taxon>
        <taxon>Paenibacillaceae</taxon>
        <taxon>Paenibacillus</taxon>
    </lineage>
</organism>
<evidence type="ECO:0008006" key="3">
    <source>
        <dbReference type="Google" id="ProtNLM"/>
    </source>
</evidence>
<dbReference type="Gene3D" id="3.10.450.50">
    <property type="match status" value="1"/>
</dbReference>
<gene>
    <name evidence="1" type="ORF">GC097_16065</name>
</gene>
<name>A0ABX1ZN88_9BACL</name>
<keyword evidence="2" id="KW-1185">Reference proteome</keyword>
<accession>A0ABX1ZN88</accession>
<dbReference type="EMBL" id="WHNZ01000039">
    <property type="protein sequence ID" value="NOV01532.1"/>
    <property type="molecule type" value="Genomic_DNA"/>
</dbReference>
<protein>
    <recommendedName>
        <fullName evidence="3">SEC-C motif-containing protein</fullName>
    </recommendedName>
</protein>
<evidence type="ECO:0000313" key="2">
    <source>
        <dbReference type="Proteomes" id="UP000618579"/>
    </source>
</evidence>
<dbReference type="Proteomes" id="UP000618579">
    <property type="component" value="Unassembled WGS sequence"/>
</dbReference>
<dbReference type="Pfam" id="PF02810">
    <property type="entry name" value="SEC-C"/>
    <property type="match status" value="1"/>
</dbReference>
<reference evidence="1 2" key="1">
    <citation type="submission" date="2019-10" db="EMBL/GenBank/DDBJ databases">
        <title>Description of Paenibacillus pedi sp. nov.</title>
        <authorList>
            <person name="Carlier A."/>
            <person name="Qi S."/>
        </authorList>
    </citation>
    <scope>NUCLEOTIDE SEQUENCE [LARGE SCALE GENOMIC DNA]</scope>
    <source>
        <strain evidence="1 2">LMG 31457</strain>
    </source>
</reference>
<comment type="caution">
    <text evidence="1">The sequence shown here is derived from an EMBL/GenBank/DDBJ whole genome shotgun (WGS) entry which is preliminary data.</text>
</comment>
<evidence type="ECO:0000313" key="1">
    <source>
        <dbReference type="EMBL" id="NOV01532.1"/>
    </source>
</evidence>
<dbReference type="PANTHER" id="PTHR33747:SF1">
    <property type="entry name" value="ADENYLATE CYCLASE-ASSOCIATED CAP C-TERMINAL DOMAIN-CONTAINING PROTEIN"/>
    <property type="match status" value="1"/>
</dbReference>
<proteinExistence type="predicted"/>